<protein>
    <submittedName>
        <fullName evidence="2">Putative glycosyl transferase</fullName>
    </submittedName>
</protein>
<keyword evidence="3" id="KW-1185">Reference proteome</keyword>
<proteinExistence type="predicted"/>
<organism evidence="2 3">
    <name type="scientific">Candidatus Methanoperedens nitratireducens</name>
    <dbReference type="NCBI Taxonomy" id="1392998"/>
    <lineage>
        <taxon>Archaea</taxon>
        <taxon>Methanobacteriati</taxon>
        <taxon>Methanobacteriota</taxon>
        <taxon>Stenosarchaea group</taxon>
        <taxon>Methanomicrobia</taxon>
        <taxon>Methanosarcinales</taxon>
        <taxon>ANME-2 cluster</taxon>
        <taxon>Candidatus Methanoperedentaceae</taxon>
        <taxon>Candidatus Methanoperedens</taxon>
    </lineage>
</organism>
<dbReference type="SUPFAM" id="SSF53448">
    <property type="entry name" value="Nucleotide-diphospho-sugar transferases"/>
    <property type="match status" value="1"/>
</dbReference>
<feature type="domain" description="Glycosyltransferase 2-like" evidence="1">
    <location>
        <begin position="32"/>
        <end position="160"/>
    </location>
</feature>
<dbReference type="PANTHER" id="PTHR22916:SF3">
    <property type="entry name" value="UDP-GLCNAC:BETAGAL BETA-1,3-N-ACETYLGLUCOSAMINYLTRANSFERASE-LIKE PROTEIN 1"/>
    <property type="match status" value="1"/>
</dbReference>
<dbReference type="EMBL" id="FZMP01000124">
    <property type="protein sequence ID" value="SNQ60933.1"/>
    <property type="molecule type" value="Genomic_DNA"/>
</dbReference>
<evidence type="ECO:0000259" key="1">
    <source>
        <dbReference type="Pfam" id="PF00535"/>
    </source>
</evidence>
<dbReference type="CDD" id="cd06433">
    <property type="entry name" value="GT_2_WfgS_like"/>
    <property type="match status" value="1"/>
</dbReference>
<dbReference type="PANTHER" id="PTHR22916">
    <property type="entry name" value="GLYCOSYLTRANSFERASE"/>
    <property type="match status" value="1"/>
</dbReference>
<sequence>MDLKETKTKLEGGLRTKGLSHKKSWPDRPLISIITVVRNGQKYLEETIKSVINQTYDNVEYIIIDGGSTDGTLDIIKKYEEYIDYWVSEQDRGISDAMNKGVRHSTGKLILHLHSDDIFCKNESLCLLYNELKSSDKKWVTGFYKYINSRTVEIKIDKFRKYTYFDMVLRNIIRHQTTLLPRNIFEEVQFDEKYKYAMDYMFFLNAWRILGDPHFVNEHITCFRLDGNNLSSNFYASISDEMRARIDFRLINGEFYKIPFDYIIYTLRLLKIYFYHSRKYSDK</sequence>
<keyword evidence="2" id="KW-0808">Transferase</keyword>
<dbReference type="AlphaFoldDB" id="A0A284VP00"/>
<dbReference type="Pfam" id="PF00535">
    <property type="entry name" value="Glycos_transf_2"/>
    <property type="match status" value="1"/>
</dbReference>
<dbReference type="Gene3D" id="3.90.550.10">
    <property type="entry name" value="Spore Coat Polysaccharide Biosynthesis Protein SpsA, Chain A"/>
    <property type="match status" value="1"/>
</dbReference>
<evidence type="ECO:0000313" key="3">
    <source>
        <dbReference type="Proteomes" id="UP000218615"/>
    </source>
</evidence>
<evidence type="ECO:0000313" key="2">
    <source>
        <dbReference type="EMBL" id="SNQ60933.1"/>
    </source>
</evidence>
<dbReference type="GO" id="GO:0016758">
    <property type="term" value="F:hexosyltransferase activity"/>
    <property type="evidence" value="ECO:0007669"/>
    <property type="project" value="UniProtKB-ARBA"/>
</dbReference>
<dbReference type="InterPro" id="IPR001173">
    <property type="entry name" value="Glyco_trans_2-like"/>
</dbReference>
<gene>
    <name evidence="2" type="ORF">MNV_210040</name>
</gene>
<reference evidence="3" key="1">
    <citation type="submission" date="2017-06" db="EMBL/GenBank/DDBJ databases">
        <authorList>
            <person name="Cremers G."/>
        </authorList>
    </citation>
    <scope>NUCLEOTIDE SEQUENCE [LARGE SCALE GENOMIC DNA]</scope>
</reference>
<dbReference type="InterPro" id="IPR029044">
    <property type="entry name" value="Nucleotide-diphossugar_trans"/>
</dbReference>
<dbReference type="Proteomes" id="UP000218615">
    <property type="component" value="Unassembled WGS sequence"/>
</dbReference>
<name>A0A284VP00_9EURY</name>
<accession>A0A284VP00</accession>